<feature type="transmembrane region" description="Helical" evidence="8">
    <location>
        <begin position="341"/>
        <end position="361"/>
    </location>
</feature>
<evidence type="ECO:0000313" key="11">
    <source>
        <dbReference type="Proteomes" id="UP000799437"/>
    </source>
</evidence>
<evidence type="ECO:0000313" key="10">
    <source>
        <dbReference type="EMBL" id="KAF2763252.1"/>
    </source>
</evidence>
<evidence type="ECO:0000256" key="3">
    <source>
        <dbReference type="ARBA" id="ARBA00010425"/>
    </source>
</evidence>
<dbReference type="RefSeq" id="XP_033605703.1">
    <property type="nucleotide sequence ID" value="XM_033743131.1"/>
</dbReference>
<protein>
    <submittedName>
        <fullName evidence="10">TPT-domain-containing protein</fullName>
    </submittedName>
</protein>
<dbReference type="InterPro" id="IPR004853">
    <property type="entry name" value="Sugar_P_trans_dom"/>
</dbReference>
<feature type="transmembrane region" description="Helical" evidence="8">
    <location>
        <begin position="35"/>
        <end position="56"/>
    </location>
</feature>
<accession>A0A6A6WM67</accession>
<evidence type="ECO:0000256" key="5">
    <source>
        <dbReference type="ARBA" id="ARBA00022692"/>
    </source>
</evidence>
<feature type="domain" description="Sugar phosphate transporter" evidence="9">
    <location>
        <begin position="38"/>
        <end position="319"/>
    </location>
</feature>
<gene>
    <name evidence="10" type="ORF">EJ05DRAFT_472166</name>
</gene>
<comment type="subunit">
    <text evidence="4">Homooligomer.</text>
</comment>
<evidence type="ECO:0000256" key="1">
    <source>
        <dbReference type="ARBA" id="ARBA00003420"/>
    </source>
</evidence>
<keyword evidence="11" id="KW-1185">Reference proteome</keyword>
<feature type="transmembrane region" description="Helical" evidence="8">
    <location>
        <begin position="243"/>
        <end position="263"/>
    </location>
</feature>
<dbReference type="GO" id="GO:0005789">
    <property type="term" value="C:endoplasmic reticulum membrane"/>
    <property type="evidence" value="ECO:0007669"/>
    <property type="project" value="UniProtKB-SubCell"/>
</dbReference>
<keyword evidence="6 8" id="KW-1133">Transmembrane helix</keyword>
<comment type="subcellular location">
    <subcellularLocation>
        <location evidence="2">Endoplasmic reticulum membrane</location>
        <topology evidence="2">Multi-pass membrane protein</topology>
    </subcellularLocation>
</comment>
<dbReference type="Pfam" id="PF03151">
    <property type="entry name" value="TPT"/>
    <property type="match status" value="1"/>
</dbReference>
<keyword evidence="5 8" id="KW-0812">Transmembrane</keyword>
<feature type="transmembrane region" description="Helical" evidence="8">
    <location>
        <begin position="68"/>
        <end position="87"/>
    </location>
</feature>
<sequence length="367" mass="39826">MHDQENTTGSRSTENVNFPDEEADLRVLDSSNTHIPVSICAWIALSSLVIAFNKWILERAPYPILLTTWHLITASLLTQILALCSLLRFSDHRITPHKYIQAIVPIGVFYSFSLACGNIAYLHLSVSFIQMLKAMAPVAVLLTRLAIGLARPDLEVLFIVMLVAVGTTATTSSEALFSWVGFLYQSGAVVFEAVRVVLVEKLMGTREKMDPLVALYYYAPICAIINTALFIVFELPRVNLQEIVAVGAGVLLYNAAAAFLLNVSSVMVIGKSSSLVLSLSGILKTIIIVVGSVLFYGDTVSAIQVLGYSVALIGLIMYNVGFMQVLETSRNIRQAASSNPLVLIAIITTGISIGCMMVVYFQGVLLA</sequence>
<feature type="transmembrane region" description="Helical" evidence="8">
    <location>
        <begin position="275"/>
        <end position="296"/>
    </location>
</feature>
<dbReference type="Proteomes" id="UP000799437">
    <property type="component" value="Unassembled WGS sequence"/>
</dbReference>
<feature type="transmembrane region" description="Helical" evidence="8">
    <location>
        <begin position="302"/>
        <end position="320"/>
    </location>
</feature>
<comment type="function">
    <text evidence="1">Involved in the import of GDP-mannose from the cytoplasm into the Golgi lumen.</text>
</comment>
<evidence type="ECO:0000256" key="7">
    <source>
        <dbReference type="ARBA" id="ARBA00023136"/>
    </source>
</evidence>
<keyword evidence="7 8" id="KW-0472">Membrane</keyword>
<evidence type="ECO:0000259" key="9">
    <source>
        <dbReference type="Pfam" id="PF03151"/>
    </source>
</evidence>
<comment type="similarity">
    <text evidence="3">Belongs to the TPT transporter family. SLC35D subfamily.</text>
</comment>
<dbReference type="GeneID" id="54484185"/>
<evidence type="ECO:0000256" key="8">
    <source>
        <dbReference type="SAM" id="Phobius"/>
    </source>
</evidence>
<dbReference type="InterPro" id="IPR050186">
    <property type="entry name" value="TPT_transporter"/>
</dbReference>
<feature type="transmembrane region" description="Helical" evidence="8">
    <location>
        <begin position="176"/>
        <end position="199"/>
    </location>
</feature>
<dbReference type="AlphaFoldDB" id="A0A6A6WM67"/>
<reference evidence="10" key="1">
    <citation type="journal article" date="2020" name="Stud. Mycol.">
        <title>101 Dothideomycetes genomes: a test case for predicting lifestyles and emergence of pathogens.</title>
        <authorList>
            <person name="Haridas S."/>
            <person name="Albert R."/>
            <person name="Binder M."/>
            <person name="Bloem J."/>
            <person name="Labutti K."/>
            <person name="Salamov A."/>
            <person name="Andreopoulos B."/>
            <person name="Baker S."/>
            <person name="Barry K."/>
            <person name="Bills G."/>
            <person name="Bluhm B."/>
            <person name="Cannon C."/>
            <person name="Castanera R."/>
            <person name="Culley D."/>
            <person name="Daum C."/>
            <person name="Ezra D."/>
            <person name="Gonzalez J."/>
            <person name="Henrissat B."/>
            <person name="Kuo A."/>
            <person name="Liang C."/>
            <person name="Lipzen A."/>
            <person name="Lutzoni F."/>
            <person name="Magnuson J."/>
            <person name="Mondo S."/>
            <person name="Nolan M."/>
            <person name="Ohm R."/>
            <person name="Pangilinan J."/>
            <person name="Park H.-J."/>
            <person name="Ramirez L."/>
            <person name="Alfaro M."/>
            <person name="Sun H."/>
            <person name="Tritt A."/>
            <person name="Yoshinaga Y."/>
            <person name="Zwiers L.-H."/>
            <person name="Turgeon B."/>
            <person name="Goodwin S."/>
            <person name="Spatafora J."/>
            <person name="Crous P."/>
            <person name="Grigoriev I."/>
        </authorList>
    </citation>
    <scope>NUCLEOTIDE SEQUENCE</scope>
    <source>
        <strain evidence="10">CBS 121739</strain>
    </source>
</reference>
<feature type="transmembrane region" description="Helical" evidence="8">
    <location>
        <begin position="211"/>
        <end position="231"/>
    </location>
</feature>
<feature type="transmembrane region" description="Helical" evidence="8">
    <location>
        <begin position="128"/>
        <end position="147"/>
    </location>
</feature>
<organism evidence="10 11">
    <name type="scientific">Pseudovirgaria hyperparasitica</name>
    <dbReference type="NCBI Taxonomy" id="470096"/>
    <lineage>
        <taxon>Eukaryota</taxon>
        <taxon>Fungi</taxon>
        <taxon>Dikarya</taxon>
        <taxon>Ascomycota</taxon>
        <taxon>Pezizomycotina</taxon>
        <taxon>Dothideomycetes</taxon>
        <taxon>Dothideomycetes incertae sedis</taxon>
        <taxon>Acrospermales</taxon>
        <taxon>Acrospermaceae</taxon>
        <taxon>Pseudovirgaria</taxon>
    </lineage>
</organism>
<proteinExistence type="inferred from homology"/>
<evidence type="ECO:0000256" key="6">
    <source>
        <dbReference type="ARBA" id="ARBA00022989"/>
    </source>
</evidence>
<dbReference type="OrthoDB" id="6418713at2759"/>
<evidence type="ECO:0000256" key="4">
    <source>
        <dbReference type="ARBA" id="ARBA00011182"/>
    </source>
</evidence>
<dbReference type="PANTHER" id="PTHR11132">
    <property type="entry name" value="SOLUTE CARRIER FAMILY 35"/>
    <property type="match status" value="1"/>
</dbReference>
<feature type="transmembrane region" description="Helical" evidence="8">
    <location>
        <begin position="154"/>
        <end position="170"/>
    </location>
</feature>
<dbReference type="EMBL" id="ML996565">
    <property type="protein sequence ID" value="KAF2763252.1"/>
    <property type="molecule type" value="Genomic_DNA"/>
</dbReference>
<feature type="transmembrane region" description="Helical" evidence="8">
    <location>
        <begin position="99"/>
        <end position="122"/>
    </location>
</feature>
<name>A0A6A6WM67_9PEZI</name>
<evidence type="ECO:0000256" key="2">
    <source>
        <dbReference type="ARBA" id="ARBA00004477"/>
    </source>
</evidence>